<evidence type="ECO:0000256" key="15">
    <source>
        <dbReference type="SAM" id="Phobius"/>
    </source>
</evidence>
<evidence type="ECO:0000256" key="13">
    <source>
        <dbReference type="ARBA" id="ARBA00046575"/>
    </source>
</evidence>
<dbReference type="SFLD" id="SFLDS00019">
    <property type="entry name" value="Glutathione_Transferase_(cytos"/>
    <property type="match status" value="1"/>
</dbReference>
<keyword evidence="4" id="KW-1017">Isopeptide bond</keyword>
<dbReference type="InterPro" id="IPR033468">
    <property type="entry name" value="Metaxin_GST"/>
</dbReference>
<evidence type="ECO:0000256" key="7">
    <source>
        <dbReference type="ARBA" id="ARBA00022843"/>
    </source>
</evidence>
<dbReference type="PANTHER" id="PTHR12289">
    <property type="entry name" value="METAXIN RELATED"/>
    <property type="match status" value="1"/>
</dbReference>
<keyword evidence="19" id="KW-1185">Reference proteome</keyword>
<accession>A0A6G1PQ58</accession>
<keyword evidence="5 15" id="KW-0812">Transmembrane</keyword>
<dbReference type="GO" id="GO:0001401">
    <property type="term" value="C:SAM complex"/>
    <property type="evidence" value="ECO:0007669"/>
    <property type="project" value="InterPro"/>
</dbReference>
<dbReference type="CDD" id="cd03212">
    <property type="entry name" value="GST_C_Metaxin1_3"/>
    <property type="match status" value="1"/>
</dbReference>
<dbReference type="InterPro" id="IPR019564">
    <property type="entry name" value="Sam37/metaxin_N"/>
</dbReference>
<evidence type="ECO:0000256" key="4">
    <source>
        <dbReference type="ARBA" id="ARBA00022499"/>
    </source>
</evidence>
<organism evidence="18 19">
    <name type="scientific">Channa argus</name>
    <name type="common">Northern snakehead</name>
    <name type="synonym">Ophicephalus argus</name>
    <dbReference type="NCBI Taxonomy" id="215402"/>
    <lineage>
        <taxon>Eukaryota</taxon>
        <taxon>Metazoa</taxon>
        <taxon>Chordata</taxon>
        <taxon>Craniata</taxon>
        <taxon>Vertebrata</taxon>
        <taxon>Euteleostomi</taxon>
        <taxon>Actinopterygii</taxon>
        <taxon>Neopterygii</taxon>
        <taxon>Teleostei</taxon>
        <taxon>Neoteleostei</taxon>
        <taxon>Acanthomorphata</taxon>
        <taxon>Anabantaria</taxon>
        <taxon>Anabantiformes</taxon>
        <taxon>Channoidei</taxon>
        <taxon>Channidae</taxon>
        <taxon>Channa</taxon>
    </lineage>
</organism>
<keyword evidence="3" id="KW-0813">Transport</keyword>
<evidence type="ECO:0000256" key="2">
    <source>
        <dbReference type="ARBA" id="ARBA00009170"/>
    </source>
</evidence>
<reference evidence="19" key="2">
    <citation type="submission" date="2019-02" db="EMBL/GenBank/DDBJ databases">
        <title>Opniocepnalus argus Var Kimnra genome.</title>
        <authorList>
            <person name="Zhou C."/>
            <person name="Xiao S."/>
        </authorList>
    </citation>
    <scope>NUCLEOTIDE SEQUENCE [LARGE SCALE GENOMIC DNA]</scope>
</reference>
<evidence type="ECO:0000256" key="3">
    <source>
        <dbReference type="ARBA" id="ARBA00022448"/>
    </source>
</evidence>
<evidence type="ECO:0000256" key="6">
    <source>
        <dbReference type="ARBA" id="ARBA00022787"/>
    </source>
</evidence>
<dbReference type="PIRSF" id="PIRSF038150">
    <property type="entry name" value="Metaxin"/>
    <property type="match status" value="1"/>
</dbReference>
<keyword evidence="7" id="KW-0832">Ubl conjugation</keyword>
<evidence type="ECO:0000256" key="5">
    <source>
        <dbReference type="ARBA" id="ARBA00022692"/>
    </source>
</evidence>
<dbReference type="Proteomes" id="UP000503349">
    <property type="component" value="Chromosome 7"/>
</dbReference>
<dbReference type="PANTHER" id="PTHR12289:SF34">
    <property type="entry name" value="METAXIN-1"/>
    <property type="match status" value="1"/>
</dbReference>
<dbReference type="SFLD" id="SFLDG01180">
    <property type="entry name" value="SUF1"/>
    <property type="match status" value="1"/>
</dbReference>
<reference evidence="18 19" key="1">
    <citation type="submission" date="2019-02" db="EMBL/GenBank/DDBJ databases">
        <title>Opniocepnalus argus genome.</title>
        <authorList>
            <person name="Zhou C."/>
            <person name="Xiao S."/>
        </authorList>
    </citation>
    <scope>NUCLEOTIDE SEQUENCE [LARGE SCALE GENOMIC DNA]</scope>
    <source>
        <strain evidence="18">OARG1902GOOAL</strain>
        <tissue evidence="18">Muscle</tissue>
    </source>
</reference>
<keyword evidence="10" id="KW-0496">Mitochondrion</keyword>
<feature type="domain" description="Metaxin glutathione S-transferase" evidence="17">
    <location>
        <begin position="195"/>
        <end position="257"/>
    </location>
</feature>
<evidence type="ECO:0000313" key="19">
    <source>
        <dbReference type="Proteomes" id="UP000503349"/>
    </source>
</evidence>
<dbReference type="Gene3D" id="1.20.1050.10">
    <property type="match status" value="1"/>
</dbReference>
<evidence type="ECO:0000256" key="12">
    <source>
        <dbReference type="ARBA" id="ARBA00037753"/>
    </source>
</evidence>
<dbReference type="AlphaFoldDB" id="A0A6G1PQ58"/>
<dbReference type="InterPro" id="IPR050931">
    <property type="entry name" value="Mito_Protein_Transport_Metaxin"/>
</dbReference>
<dbReference type="Pfam" id="PF17171">
    <property type="entry name" value="GST_C_6"/>
    <property type="match status" value="1"/>
</dbReference>
<dbReference type="GO" id="GO:0015031">
    <property type="term" value="P:protein transport"/>
    <property type="evidence" value="ECO:0007669"/>
    <property type="project" value="UniProtKB-KW"/>
</dbReference>
<dbReference type="EMBL" id="CM015718">
    <property type="protein sequence ID" value="KAF3692481.1"/>
    <property type="molecule type" value="Genomic_DNA"/>
</dbReference>
<evidence type="ECO:0000256" key="9">
    <source>
        <dbReference type="ARBA" id="ARBA00022989"/>
    </source>
</evidence>
<protein>
    <recommendedName>
        <fullName evidence="14">Metaxin</fullName>
    </recommendedName>
</protein>
<evidence type="ECO:0000259" key="17">
    <source>
        <dbReference type="Pfam" id="PF17171"/>
    </source>
</evidence>
<dbReference type="GO" id="GO:0007005">
    <property type="term" value="P:mitochondrion organization"/>
    <property type="evidence" value="ECO:0007669"/>
    <property type="project" value="InterPro"/>
</dbReference>
<gene>
    <name evidence="18" type="ORF">EXN66_Car008157</name>
</gene>
<feature type="domain" description="Mitochondrial outer membrane transport complex Sam37/metaxin N-terminal" evidence="16">
    <location>
        <begin position="48"/>
        <end position="164"/>
    </location>
</feature>
<evidence type="ECO:0000256" key="1">
    <source>
        <dbReference type="ARBA" id="ARBA00004294"/>
    </source>
</evidence>
<proteinExistence type="inferred from homology"/>
<dbReference type="InterPro" id="IPR036282">
    <property type="entry name" value="Glutathione-S-Trfase_C_sf"/>
</dbReference>
<feature type="transmembrane region" description="Helical" evidence="15">
    <location>
        <begin position="294"/>
        <end position="316"/>
    </location>
</feature>
<name>A0A6G1PQ58_CHAAH</name>
<dbReference type="CDD" id="cd03078">
    <property type="entry name" value="GST_N_Metaxin1_like"/>
    <property type="match status" value="1"/>
</dbReference>
<evidence type="ECO:0000256" key="8">
    <source>
        <dbReference type="ARBA" id="ARBA00022927"/>
    </source>
</evidence>
<evidence type="ECO:0000256" key="14">
    <source>
        <dbReference type="PIRNR" id="PIRNR038150"/>
    </source>
</evidence>
<dbReference type="SUPFAM" id="SSF47616">
    <property type="entry name" value="GST C-terminal domain-like"/>
    <property type="match status" value="1"/>
</dbReference>
<comment type="function">
    <text evidence="12">Involved in transport of proteins into the mitochondrion. Essential for embryonic development.</text>
</comment>
<dbReference type="InterPro" id="IPR017410">
    <property type="entry name" value="Metaxin1/3"/>
</dbReference>
<comment type="subunit">
    <text evidence="13">Interacts with MTX2/metaxin-2. Associates with the mitochondrial contact site and cristae organizing system (MICOS) complex, composed of at least MICOS10/MIC10, CHCHD3/MIC19, CHCHD6/MIC25, APOOL/MIC27, IMMT/MIC60, APOO/MIC23/MIC26 and QIL1/MIC13. This complex was also known under the names MINOS or MitOS complex. The MICOS complex associates with mitochondrial outer membrane proteins SAMM50, MTX1 and MTX2 (together described as components of the mitochondrial outer membrane sorting assembly machinery (SAM) complex) and DNAJC11, mitochondrial inner membrane protein TMEM11 and with HSPA9. The MICOS and SAM complexes together with DNAJC11 are part of a large protein complex spanning both membranes termed the mitochondrial intermembrane space bridging (MIB) complex. Interacts with ARMC1.</text>
</comment>
<comment type="subcellular location">
    <subcellularLocation>
        <location evidence="1 14">Mitochondrion outer membrane</location>
    </subcellularLocation>
</comment>
<dbReference type="InterPro" id="IPR040079">
    <property type="entry name" value="Glutathione_S-Trfase"/>
</dbReference>
<evidence type="ECO:0000313" key="18">
    <source>
        <dbReference type="EMBL" id="KAF3692481.1"/>
    </source>
</evidence>
<evidence type="ECO:0000259" key="16">
    <source>
        <dbReference type="Pfam" id="PF10568"/>
    </source>
</evidence>
<keyword evidence="11 15" id="KW-0472">Membrane</keyword>
<comment type="similarity">
    <text evidence="2 14">Belongs to the metaxin family.</text>
</comment>
<dbReference type="Pfam" id="PF10568">
    <property type="entry name" value="Tom37"/>
    <property type="match status" value="1"/>
</dbReference>
<keyword evidence="9 15" id="KW-1133">Transmembrane helix</keyword>
<evidence type="ECO:0000256" key="10">
    <source>
        <dbReference type="ARBA" id="ARBA00023128"/>
    </source>
</evidence>
<keyword evidence="6 14" id="KW-1000">Mitochondrion outer membrane</keyword>
<sequence length="339" mass="38527">MATPDELFCWEGDWGLPSVSTDCLVVLEISIISVGLKSQDQTTVEEKAYAQFAGAPLKLRKMSNPWRSPSGSLPALRIHQKETLSRPSDIIIHLRKQKYNADYDLSAKEGADSLAFISLMEEKLMPALIYVFWIEPKNYVDVTRRWYAEHMPFPLNFFLPGRMQRRQMEKLRLLRGDESLEAGEEVEKELYHDAVECMNLLSQRLGSQKFFFGDSPSSLDAYVFGHLAPILKSKLPNGKLQQHLKSLDNLTNFCTNILLLYFPRDGRENSNQKPLVQHDSGDFDHVPNKRRKQFLSALVALGAMVSYALLTGMVSIQHIQQEALEEPPDLQAIEEEGDG</sequence>
<keyword evidence="8" id="KW-0653">Protein transport</keyword>
<evidence type="ECO:0000256" key="11">
    <source>
        <dbReference type="ARBA" id="ARBA00023136"/>
    </source>
</evidence>